<dbReference type="InterPro" id="IPR040976">
    <property type="entry name" value="Pkinase_fungal"/>
</dbReference>
<evidence type="ECO:0000313" key="3">
    <source>
        <dbReference type="EMBL" id="KTB38058.1"/>
    </source>
</evidence>
<evidence type="ECO:0000256" key="1">
    <source>
        <dbReference type="SAM" id="MobiDB-lite"/>
    </source>
</evidence>
<comment type="caution">
    <text evidence="3">The sequence shown here is derived from an EMBL/GenBank/DDBJ whole genome shotgun (WGS) entry which is preliminary data.</text>
</comment>
<reference evidence="3 4" key="1">
    <citation type="submission" date="2015-12" db="EMBL/GenBank/DDBJ databases">
        <title>Draft genome sequence of Moniliophthora roreri, the causal agent of frosty pod rot of cacao.</title>
        <authorList>
            <person name="Aime M.C."/>
            <person name="Diaz-Valderrama J.R."/>
            <person name="Kijpornyongpan T."/>
            <person name="Phillips-Mora W."/>
        </authorList>
    </citation>
    <scope>NUCLEOTIDE SEQUENCE [LARGE SCALE GENOMIC DNA]</scope>
    <source>
        <strain evidence="3 4">MCA 2952</strain>
    </source>
</reference>
<organism evidence="3 4">
    <name type="scientific">Moniliophthora roreri</name>
    <name type="common">Frosty pod rot fungus</name>
    <name type="synonym">Monilia roreri</name>
    <dbReference type="NCBI Taxonomy" id="221103"/>
    <lineage>
        <taxon>Eukaryota</taxon>
        <taxon>Fungi</taxon>
        <taxon>Dikarya</taxon>
        <taxon>Basidiomycota</taxon>
        <taxon>Agaricomycotina</taxon>
        <taxon>Agaricomycetes</taxon>
        <taxon>Agaricomycetidae</taxon>
        <taxon>Agaricales</taxon>
        <taxon>Marasmiineae</taxon>
        <taxon>Marasmiaceae</taxon>
        <taxon>Moniliophthora</taxon>
    </lineage>
</organism>
<sequence>MTKNNPPCQLPVISQSASSPLKRIVGRSASALEHPNRVDHLLQVEASSHGKWLGPDPPTKFIETLLPQPDFVEVPRKNASPSSEEVIVEKHMYPKFVEAAAPFCPSYDVKVIDHAYDNVSWPGEEKKNLTEIDVSVYPKGITLDRKLDVLRVGRTRRPVVIDVHGNKVHLKDTWRIIRQGMVKEGDIYAKLHQAGVSHIPHVVAHGDATPGTSWQSTISLSRPSLVTTDEDSEYLRPFTHYFIVFREVGRPLVKFSTTWELVNLMKDAVAAHQEAYTKARILHRDISAGNILISEDGKEGYLIDWDFSKEVTDDIETPRQPERTGTWQFMSATLLLGESSHHTRADDLESFFYVLCWVTLKLGPHRLPKAATAKLIQRWFDYAIAVDGVITGGENKWTGLKSRQMRDDAKLLPGPLKDLIVDFEDLVAVRCEMPPSDEDRVQYARALKMFPPNDPFVVREPAHKYETKITRLEDWGWIYERFCRAMEDPAQLNDSPFDHAAQTVNVVTIGAGSGGSRKRTSDNSASTSKSSKKPRN</sequence>
<dbReference type="Pfam" id="PF17667">
    <property type="entry name" value="Pkinase_fungal"/>
    <property type="match status" value="1"/>
</dbReference>
<dbReference type="GO" id="GO:0004672">
    <property type="term" value="F:protein kinase activity"/>
    <property type="evidence" value="ECO:0007669"/>
    <property type="project" value="InterPro"/>
</dbReference>
<dbReference type="SUPFAM" id="SSF56112">
    <property type="entry name" value="Protein kinase-like (PK-like)"/>
    <property type="match status" value="1"/>
</dbReference>
<dbReference type="GO" id="GO:0005524">
    <property type="term" value="F:ATP binding"/>
    <property type="evidence" value="ECO:0007669"/>
    <property type="project" value="InterPro"/>
</dbReference>
<accession>A0A0W0FP63</accession>
<dbReference type="Gene3D" id="1.10.510.10">
    <property type="entry name" value="Transferase(Phosphotransferase) domain 1"/>
    <property type="match status" value="1"/>
</dbReference>
<evidence type="ECO:0000313" key="4">
    <source>
        <dbReference type="Proteomes" id="UP000054988"/>
    </source>
</evidence>
<dbReference type="PANTHER" id="PTHR38248">
    <property type="entry name" value="FUNK1 6"/>
    <property type="match status" value="1"/>
</dbReference>
<gene>
    <name evidence="3" type="ORF">WG66_9373</name>
</gene>
<dbReference type="Proteomes" id="UP000054988">
    <property type="component" value="Unassembled WGS sequence"/>
</dbReference>
<dbReference type="PROSITE" id="PS00109">
    <property type="entry name" value="PROTEIN_KINASE_TYR"/>
    <property type="match status" value="1"/>
</dbReference>
<proteinExistence type="predicted"/>
<feature type="domain" description="Protein kinase" evidence="2">
    <location>
        <begin position="72"/>
        <end position="457"/>
    </location>
</feature>
<dbReference type="InterPro" id="IPR000719">
    <property type="entry name" value="Prot_kinase_dom"/>
</dbReference>
<evidence type="ECO:0000259" key="2">
    <source>
        <dbReference type="PROSITE" id="PS50011"/>
    </source>
</evidence>
<feature type="region of interest" description="Disordered" evidence="1">
    <location>
        <begin position="509"/>
        <end position="536"/>
    </location>
</feature>
<dbReference type="InterPro" id="IPR008266">
    <property type="entry name" value="Tyr_kinase_AS"/>
</dbReference>
<dbReference type="eggNOG" id="ENOG502SIZI">
    <property type="taxonomic scope" value="Eukaryota"/>
</dbReference>
<dbReference type="EMBL" id="LATX01001785">
    <property type="protein sequence ID" value="KTB38058.1"/>
    <property type="molecule type" value="Genomic_DNA"/>
</dbReference>
<dbReference type="AlphaFoldDB" id="A0A0W0FP63"/>
<protein>
    <recommendedName>
        <fullName evidence="2">Protein kinase domain-containing protein</fullName>
    </recommendedName>
</protein>
<dbReference type="InterPro" id="IPR011009">
    <property type="entry name" value="Kinase-like_dom_sf"/>
</dbReference>
<name>A0A0W0FP63_MONRR</name>
<dbReference type="PANTHER" id="PTHR38248:SF2">
    <property type="entry name" value="FUNK1 11"/>
    <property type="match status" value="1"/>
</dbReference>
<dbReference type="PROSITE" id="PS50011">
    <property type="entry name" value="PROTEIN_KINASE_DOM"/>
    <property type="match status" value="1"/>
</dbReference>